<evidence type="ECO:0000259" key="7">
    <source>
        <dbReference type="Pfam" id="PF03876"/>
    </source>
</evidence>
<keyword evidence="4 6" id="KW-0804">Transcription</keyword>
<keyword evidence="5 6" id="KW-0539">Nucleus</keyword>
<dbReference type="CDD" id="cd04330">
    <property type="entry name" value="RNAP_III_Rpc25_N"/>
    <property type="match status" value="1"/>
</dbReference>
<accession>A0A9N9KU93</accession>
<reference evidence="9" key="1">
    <citation type="submission" date="2021-07" db="EMBL/GenBank/DDBJ databases">
        <authorList>
            <person name="Durling M."/>
        </authorList>
    </citation>
    <scope>NUCLEOTIDE SEQUENCE</scope>
</reference>
<evidence type="ECO:0000313" key="10">
    <source>
        <dbReference type="Proteomes" id="UP000696280"/>
    </source>
</evidence>
<dbReference type="Pfam" id="PF08292">
    <property type="entry name" value="RNA_pol_Rbc25"/>
    <property type="match status" value="1"/>
</dbReference>
<dbReference type="SUPFAM" id="SSF50249">
    <property type="entry name" value="Nucleic acid-binding proteins"/>
    <property type="match status" value="1"/>
</dbReference>
<dbReference type="InterPro" id="IPR013238">
    <property type="entry name" value="RNA_pol_III_Rbc25"/>
</dbReference>
<dbReference type="FunFam" id="2.40.50.140:FF:000221">
    <property type="entry name" value="DNA-directed RNA polymerase III subunit"/>
    <property type="match status" value="1"/>
</dbReference>
<dbReference type="PANTHER" id="PTHR12709:SF1">
    <property type="entry name" value="DNA-DIRECTED RNA POLYMERASE III SUBUNIT RPC8"/>
    <property type="match status" value="1"/>
</dbReference>
<evidence type="ECO:0000256" key="4">
    <source>
        <dbReference type="ARBA" id="ARBA00023163"/>
    </source>
</evidence>
<keyword evidence="10" id="KW-1185">Reference proteome</keyword>
<dbReference type="GO" id="GO:0006384">
    <property type="term" value="P:transcription initiation at RNA polymerase III promoter"/>
    <property type="evidence" value="ECO:0007669"/>
    <property type="project" value="TreeGrafter"/>
</dbReference>
<dbReference type="PANTHER" id="PTHR12709">
    <property type="entry name" value="DNA-DIRECTED RNA POLYMERASE II, III"/>
    <property type="match status" value="1"/>
</dbReference>
<name>A0A9N9KU93_9HELO</name>
<sequence length="203" mass="22724">MFILTKIADLVQIEPQDFDKHASLAIENNINAKYANRVIQKIGLCICLYDLLSSSEGLIGHGTGLVNVNVEFRMVVFRPFKHEVMLGKISSATKDGINIQTDFFKDIFVPVENLPEGAMFNTAEQCFIWNTGEDTLYYDNHETVRFRVVNEVWTDQAPTKATGDGEEIVKKSPYGIIASMEDSGMGPCLWWDDESGEDAQMSG</sequence>
<dbReference type="InterPro" id="IPR036898">
    <property type="entry name" value="RNA_pol_Rpb7-like_N_sf"/>
</dbReference>
<dbReference type="AlphaFoldDB" id="A0A9N9KU93"/>
<evidence type="ECO:0000256" key="5">
    <source>
        <dbReference type="ARBA" id="ARBA00023242"/>
    </source>
</evidence>
<organism evidence="9 10">
    <name type="scientific">Hymenoscyphus fraxineus</name>
    <dbReference type="NCBI Taxonomy" id="746836"/>
    <lineage>
        <taxon>Eukaryota</taxon>
        <taxon>Fungi</taxon>
        <taxon>Dikarya</taxon>
        <taxon>Ascomycota</taxon>
        <taxon>Pezizomycotina</taxon>
        <taxon>Leotiomycetes</taxon>
        <taxon>Helotiales</taxon>
        <taxon>Helotiaceae</taxon>
        <taxon>Hymenoscyphus</taxon>
    </lineage>
</organism>
<dbReference type="OrthoDB" id="10256606at2759"/>
<comment type="function">
    <text evidence="6">DNA-dependent RNA polymerase which catalyzes the transcription of DNA into RNA using the four ribonucleoside triphosphates as substrates.</text>
</comment>
<comment type="subcellular location">
    <subcellularLocation>
        <location evidence="1 6">Nucleus</location>
    </subcellularLocation>
</comment>
<dbReference type="GO" id="GO:0005666">
    <property type="term" value="C:RNA polymerase III complex"/>
    <property type="evidence" value="ECO:0007669"/>
    <property type="project" value="UniProtKB-ARBA"/>
</dbReference>
<dbReference type="Gene3D" id="3.30.1490.120">
    <property type="entry name" value="RNA polymerase Rpb7-like, N-terminal domain"/>
    <property type="match status" value="1"/>
</dbReference>
<dbReference type="InterPro" id="IPR045113">
    <property type="entry name" value="Rpb7-like"/>
</dbReference>
<dbReference type="InterPro" id="IPR012340">
    <property type="entry name" value="NA-bd_OB-fold"/>
</dbReference>
<dbReference type="FunFam" id="3.30.1490.120:FF:000001">
    <property type="entry name" value="DNA-directed RNA polymerase II subunit RPB7"/>
    <property type="match status" value="1"/>
</dbReference>
<comment type="caution">
    <text evidence="9">The sequence shown here is derived from an EMBL/GenBank/DDBJ whole genome shotgun (WGS) entry which is preliminary data.</text>
</comment>
<evidence type="ECO:0000259" key="8">
    <source>
        <dbReference type="Pfam" id="PF08292"/>
    </source>
</evidence>
<dbReference type="Proteomes" id="UP000696280">
    <property type="component" value="Unassembled WGS sequence"/>
</dbReference>
<protein>
    <recommendedName>
        <fullName evidence="6">DNA-directed RNA polymerase subunit</fullName>
    </recommendedName>
</protein>
<dbReference type="EMBL" id="CAJVRL010000045">
    <property type="protein sequence ID" value="CAG8952127.1"/>
    <property type="molecule type" value="Genomic_DNA"/>
</dbReference>
<dbReference type="InterPro" id="IPR005576">
    <property type="entry name" value="Rpb7-like_N"/>
</dbReference>
<comment type="similarity">
    <text evidence="2">Belongs to the eukaryotic RPB7/RPC8 RNA polymerase subunit family.</text>
</comment>
<dbReference type="Gene3D" id="2.40.50.140">
    <property type="entry name" value="Nucleic acid-binding proteins"/>
    <property type="match status" value="1"/>
</dbReference>
<gene>
    <name evidence="9" type="ORF">HYFRA_00000865</name>
</gene>
<evidence type="ECO:0000256" key="6">
    <source>
        <dbReference type="RuleBase" id="RU369086"/>
    </source>
</evidence>
<evidence type="ECO:0000256" key="1">
    <source>
        <dbReference type="ARBA" id="ARBA00004123"/>
    </source>
</evidence>
<feature type="domain" description="RNA polymerase III subunit Rpc25" evidence="8">
    <location>
        <begin position="83"/>
        <end position="191"/>
    </location>
</feature>
<evidence type="ECO:0000256" key="2">
    <source>
        <dbReference type="ARBA" id="ARBA00009307"/>
    </source>
</evidence>
<keyword evidence="3 6" id="KW-0240">DNA-directed RNA polymerase</keyword>
<proteinExistence type="inferred from homology"/>
<feature type="domain" description="RNA polymerase Rpb7-like N-terminal" evidence="7">
    <location>
        <begin position="9"/>
        <end position="64"/>
    </location>
</feature>
<dbReference type="SUPFAM" id="SSF88798">
    <property type="entry name" value="N-terminal, heterodimerisation domain of RBP7 (RpoE)"/>
    <property type="match status" value="1"/>
</dbReference>
<evidence type="ECO:0000313" key="9">
    <source>
        <dbReference type="EMBL" id="CAG8952127.1"/>
    </source>
</evidence>
<dbReference type="Pfam" id="PF03876">
    <property type="entry name" value="SHS2_Rpb7-N"/>
    <property type="match status" value="1"/>
</dbReference>
<evidence type="ECO:0000256" key="3">
    <source>
        <dbReference type="ARBA" id="ARBA00022478"/>
    </source>
</evidence>